<dbReference type="Pfam" id="PF05392">
    <property type="entry name" value="COX7B"/>
    <property type="match status" value="1"/>
</dbReference>
<keyword evidence="4" id="KW-0812">Transmembrane</keyword>
<dbReference type="AlphaFoldDB" id="A0A8D2HZ78"/>
<keyword evidence="9" id="KW-0472">Membrane</keyword>
<dbReference type="GO" id="GO:0005743">
    <property type="term" value="C:mitochondrial inner membrane"/>
    <property type="evidence" value="ECO:0007669"/>
    <property type="project" value="UniProtKB-SubCell"/>
</dbReference>
<evidence type="ECO:0000313" key="12">
    <source>
        <dbReference type="Ensembl" id="ENSUPAP00010019856.1"/>
    </source>
</evidence>
<protein>
    <recommendedName>
        <fullName evidence="10">Cytochrome c oxidase subunit 7B, mitochondrial</fullName>
    </recommendedName>
    <alternativeName>
        <fullName evidence="11">Cytochrome c oxidase polypeptide VIIb</fullName>
    </alternativeName>
</protein>
<name>A0A8D2HZ78_UROPR</name>
<keyword evidence="5" id="KW-0999">Mitochondrion inner membrane</keyword>
<evidence type="ECO:0000256" key="6">
    <source>
        <dbReference type="ARBA" id="ARBA00022946"/>
    </source>
</evidence>
<evidence type="ECO:0000313" key="13">
    <source>
        <dbReference type="Proteomes" id="UP000694417"/>
    </source>
</evidence>
<dbReference type="Gene3D" id="4.10.51.10">
    <property type="entry name" value="Cytochrome C Oxidase, chain K"/>
    <property type="match status" value="1"/>
</dbReference>
<dbReference type="Ensembl" id="ENSUPAT00010022576.1">
    <property type="protein sequence ID" value="ENSUPAP00010019856.1"/>
    <property type="gene ID" value="ENSUPAG00010015718.1"/>
</dbReference>
<dbReference type="InterPro" id="IPR023272">
    <property type="entry name" value="Cyt_c_oxidase_suVIIB_dom_sf"/>
</dbReference>
<keyword evidence="6" id="KW-0809">Transit peptide</keyword>
<dbReference type="SUPFAM" id="SSF81423">
    <property type="entry name" value="Mitochondrial cytochrome c oxidase subunit VIIb"/>
    <property type="match status" value="1"/>
</dbReference>
<reference evidence="12" key="2">
    <citation type="submission" date="2025-09" db="UniProtKB">
        <authorList>
            <consortium name="Ensembl"/>
        </authorList>
    </citation>
    <scope>IDENTIFICATION</scope>
</reference>
<dbReference type="GO" id="GO:0045277">
    <property type="term" value="C:respiratory chain complex IV"/>
    <property type="evidence" value="ECO:0007669"/>
    <property type="project" value="TreeGrafter"/>
</dbReference>
<dbReference type="GeneTree" id="ENSGT00390000012178"/>
<dbReference type="PANTHER" id="PTHR16716">
    <property type="entry name" value="CYTOCHROME C OXIDASE SUBUNIT 7B, MITOCHONDRIAL"/>
    <property type="match status" value="1"/>
</dbReference>
<dbReference type="GO" id="GO:0006123">
    <property type="term" value="P:mitochondrial electron transport, cytochrome c to oxygen"/>
    <property type="evidence" value="ECO:0007669"/>
    <property type="project" value="InterPro"/>
</dbReference>
<evidence type="ECO:0000256" key="7">
    <source>
        <dbReference type="ARBA" id="ARBA00022989"/>
    </source>
</evidence>
<evidence type="ECO:0000256" key="10">
    <source>
        <dbReference type="ARBA" id="ARBA00040623"/>
    </source>
</evidence>
<dbReference type="FunFam" id="4.10.51.10:FF:000001">
    <property type="entry name" value="Cytochrome c oxidase subunit 7B, mitochondrial"/>
    <property type="match status" value="1"/>
</dbReference>
<evidence type="ECO:0000256" key="3">
    <source>
        <dbReference type="ARBA" id="ARBA00007351"/>
    </source>
</evidence>
<comment type="subcellular location">
    <subcellularLocation>
        <location evidence="1">Mitochondrion inner membrane</location>
        <topology evidence="1">Single-pass membrane protein</topology>
    </subcellularLocation>
</comment>
<dbReference type="UniPathway" id="UPA00705"/>
<evidence type="ECO:0000256" key="5">
    <source>
        <dbReference type="ARBA" id="ARBA00022792"/>
    </source>
</evidence>
<evidence type="ECO:0000256" key="2">
    <source>
        <dbReference type="ARBA" id="ARBA00004673"/>
    </source>
</evidence>
<evidence type="ECO:0000256" key="4">
    <source>
        <dbReference type="ARBA" id="ARBA00022692"/>
    </source>
</evidence>
<evidence type="ECO:0000256" key="11">
    <source>
        <dbReference type="ARBA" id="ARBA00041642"/>
    </source>
</evidence>
<reference evidence="12" key="1">
    <citation type="submission" date="2025-08" db="UniProtKB">
        <authorList>
            <consortium name="Ensembl"/>
        </authorList>
    </citation>
    <scope>IDENTIFICATION</scope>
</reference>
<proteinExistence type="inferred from homology"/>
<evidence type="ECO:0000256" key="1">
    <source>
        <dbReference type="ARBA" id="ARBA00004434"/>
    </source>
</evidence>
<comment type="similarity">
    <text evidence="3">Belongs to the cytochrome c oxidase VIIb family.</text>
</comment>
<accession>A0A8D2HZ78</accession>
<evidence type="ECO:0000256" key="8">
    <source>
        <dbReference type="ARBA" id="ARBA00023128"/>
    </source>
</evidence>
<organism evidence="12 13">
    <name type="scientific">Urocitellus parryii</name>
    <name type="common">Arctic ground squirrel</name>
    <name type="synonym">Spermophilus parryii</name>
    <dbReference type="NCBI Taxonomy" id="9999"/>
    <lineage>
        <taxon>Eukaryota</taxon>
        <taxon>Metazoa</taxon>
        <taxon>Chordata</taxon>
        <taxon>Craniata</taxon>
        <taxon>Vertebrata</taxon>
        <taxon>Euteleostomi</taxon>
        <taxon>Mammalia</taxon>
        <taxon>Eutheria</taxon>
        <taxon>Euarchontoglires</taxon>
        <taxon>Glires</taxon>
        <taxon>Rodentia</taxon>
        <taxon>Sciuromorpha</taxon>
        <taxon>Sciuridae</taxon>
        <taxon>Xerinae</taxon>
        <taxon>Marmotini</taxon>
        <taxon>Urocitellus</taxon>
    </lineage>
</organism>
<dbReference type="PANTHER" id="PTHR16716:SF0">
    <property type="entry name" value="CYTOCHROME C OXIDASE SUBUNIT 7B, MITOCHONDRIAL"/>
    <property type="match status" value="1"/>
</dbReference>
<dbReference type="Proteomes" id="UP000694417">
    <property type="component" value="Unplaced"/>
</dbReference>
<evidence type="ECO:0000256" key="9">
    <source>
        <dbReference type="ARBA" id="ARBA00023136"/>
    </source>
</evidence>
<comment type="pathway">
    <text evidence="2">Energy metabolism; oxidative phosphorylation.</text>
</comment>
<keyword evidence="13" id="KW-1185">Reference proteome</keyword>
<keyword evidence="8" id="KW-0496">Mitochondrion</keyword>
<dbReference type="InterPro" id="IPR008433">
    <property type="entry name" value="Cyt_c_oxidase_suVIIB"/>
</dbReference>
<keyword evidence="7" id="KW-1133">Transmembrane helix</keyword>
<sequence>IFPLQKNAVIYLKVLSIQQKMARQSHEKHASDFHDNYGNAVLTSGATFYITVWTYETTQIGKEWILSPVGRVTPKEWKH</sequence>